<dbReference type="InterPro" id="IPR000719">
    <property type="entry name" value="Prot_kinase_dom"/>
</dbReference>
<proteinExistence type="predicted"/>
<feature type="domain" description="Protein kinase" evidence="1">
    <location>
        <begin position="64"/>
        <end position="337"/>
    </location>
</feature>
<sequence length="426" mass="47997">MNTDINAGTLKVQNKSVDDKIVSNESSFQKQPYLESGNISIENFIKKTRKSNEKGVKWIDFERFKNLKQIGEGSFAKVYSATWLDGGKKFMYLDPVKKLKRISTYPDTVALKSIKGSNGISTDYMRELEIYHKVTLDNVSLPFYGITKDPTSSEFMLVTGLGGASLRALLAKSFTRLSWQSKISYLNFIIKDLKKIHERGICHKDLHSGNILVKINFAWAYLTDFGLSGPSDKSSEKIYGVLGYVAPEVLKGKPYCTHADIYSFGIIMTEFSSGFPPYFNNNNMDEAAFALSICDGLRPDFGKGTPEIYKSLANKCMDANPEKRPTAIELYNIITYWNECIGEEINNDDAKKIRMEFLTANEEIPNVQPLFERNSGSSNFANFKHVSKLIDFSEKISTSVNDLDTSLIELKLSDDIDEDNDESIIV</sequence>
<protein>
    <submittedName>
        <fullName evidence="3">Kinase-like domain-containing protein</fullName>
    </submittedName>
</protein>
<dbReference type="PROSITE" id="PS50011">
    <property type="entry name" value="PROTEIN_KINASE_DOM"/>
    <property type="match status" value="1"/>
</dbReference>
<dbReference type="AlphaFoldDB" id="A0A2Z6SPE7"/>
<dbReference type="PANTHER" id="PTHR44329">
    <property type="entry name" value="SERINE/THREONINE-PROTEIN KINASE TNNI3K-RELATED"/>
    <property type="match status" value="1"/>
</dbReference>
<reference evidence="2 4" key="1">
    <citation type="submission" date="2017-11" db="EMBL/GenBank/DDBJ databases">
        <title>The genome of Rhizophagus clarus HR1 reveals common genetic basis of auxotrophy among arbuscular mycorrhizal fungi.</title>
        <authorList>
            <person name="Kobayashi Y."/>
        </authorList>
    </citation>
    <scope>NUCLEOTIDE SEQUENCE [LARGE SCALE GENOMIC DNA]</scope>
    <source>
        <strain evidence="2 4">HR1</strain>
    </source>
</reference>
<organism evidence="2 4">
    <name type="scientific">Rhizophagus clarus</name>
    <dbReference type="NCBI Taxonomy" id="94130"/>
    <lineage>
        <taxon>Eukaryota</taxon>
        <taxon>Fungi</taxon>
        <taxon>Fungi incertae sedis</taxon>
        <taxon>Mucoromycota</taxon>
        <taxon>Glomeromycotina</taxon>
        <taxon>Glomeromycetes</taxon>
        <taxon>Glomerales</taxon>
        <taxon>Glomeraceae</taxon>
        <taxon>Rhizophagus</taxon>
    </lineage>
</organism>
<keyword evidence="4" id="KW-1185">Reference proteome</keyword>
<dbReference type="Gene3D" id="3.30.200.20">
    <property type="entry name" value="Phosphorylase Kinase, domain 1"/>
    <property type="match status" value="1"/>
</dbReference>
<dbReference type="InterPro" id="IPR051681">
    <property type="entry name" value="Ser/Thr_Kinases-Pseudokinases"/>
</dbReference>
<evidence type="ECO:0000313" key="3">
    <source>
        <dbReference type="EMBL" id="GES73253.1"/>
    </source>
</evidence>
<gene>
    <name evidence="3" type="ORF">RCL2_000079500</name>
    <name evidence="2" type="ORF">RclHR1_00900013</name>
</gene>
<dbReference type="Proteomes" id="UP000615446">
    <property type="component" value="Unassembled WGS sequence"/>
</dbReference>
<accession>A0A2Z6SPE7</accession>
<dbReference type="SUPFAM" id="SSF56112">
    <property type="entry name" value="Protein kinase-like (PK-like)"/>
    <property type="match status" value="1"/>
</dbReference>
<dbReference type="PANTHER" id="PTHR44329:SF289">
    <property type="entry name" value="SERINE_THREONINE-PROTEIN KINASE VIK"/>
    <property type="match status" value="1"/>
</dbReference>
<comment type="caution">
    <text evidence="2">The sequence shown here is derived from an EMBL/GenBank/DDBJ whole genome shotgun (WGS) entry which is preliminary data.</text>
</comment>
<dbReference type="Proteomes" id="UP000247702">
    <property type="component" value="Unassembled WGS sequence"/>
</dbReference>
<keyword evidence="3" id="KW-0808">Transferase</keyword>
<evidence type="ECO:0000259" key="1">
    <source>
        <dbReference type="PROSITE" id="PS50011"/>
    </source>
</evidence>
<dbReference type="GO" id="GO:0005524">
    <property type="term" value="F:ATP binding"/>
    <property type="evidence" value="ECO:0007669"/>
    <property type="project" value="InterPro"/>
</dbReference>
<dbReference type="GO" id="GO:0004674">
    <property type="term" value="F:protein serine/threonine kinase activity"/>
    <property type="evidence" value="ECO:0007669"/>
    <property type="project" value="TreeGrafter"/>
</dbReference>
<evidence type="ECO:0000313" key="4">
    <source>
        <dbReference type="Proteomes" id="UP000247702"/>
    </source>
</evidence>
<dbReference type="InterPro" id="IPR011009">
    <property type="entry name" value="Kinase-like_dom_sf"/>
</dbReference>
<dbReference type="Pfam" id="PF00069">
    <property type="entry name" value="Pkinase"/>
    <property type="match status" value="1"/>
</dbReference>
<dbReference type="OrthoDB" id="544350at2759"/>
<dbReference type="Gene3D" id="1.10.510.10">
    <property type="entry name" value="Transferase(Phosphotransferase) domain 1"/>
    <property type="match status" value="1"/>
</dbReference>
<name>A0A2Z6SPE7_9GLOM</name>
<dbReference type="EMBL" id="BLAL01000005">
    <property type="protein sequence ID" value="GES73253.1"/>
    <property type="molecule type" value="Genomic_DNA"/>
</dbReference>
<dbReference type="EMBL" id="BEXD01004315">
    <property type="protein sequence ID" value="GBC09627.1"/>
    <property type="molecule type" value="Genomic_DNA"/>
</dbReference>
<keyword evidence="3" id="KW-0418">Kinase</keyword>
<reference evidence="3" key="2">
    <citation type="submission" date="2019-10" db="EMBL/GenBank/DDBJ databases">
        <title>Conservation and host-specific expression of non-tandemly repeated heterogenous ribosome RNA gene in arbuscular mycorrhizal fungi.</title>
        <authorList>
            <person name="Maeda T."/>
            <person name="Kobayashi Y."/>
            <person name="Nakagawa T."/>
            <person name="Ezawa T."/>
            <person name="Yamaguchi K."/>
            <person name="Bino T."/>
            <person name="Nishimoto Y."/>
            <person name="Shigenobu S."/>
            <person name="Kawaguchi M."/>
        </authorList>
    </citation>
    <scope>NUCLEOTIDE SEQUENCE</scope>
    <source>
        <strain evidence="3">HR1</strain>
    </source>
</reference>
<evidence type="ECO:0000313" key="2">
    <source>
        <dbReference type="EMBL" id="GBC09627.1"/>
    </source>
</evidence>